<dbReference type="PROSITE" id="PS50089">
    <property type="entry name" value="ZF_RING_2"/>
    <property type="match status" value="1"/>
</dbReference>
<keyword evidence="5" id="KW-0808">Transferase</keyword>
<reference evidence="19 20" key="1">
    <citation type="journal article" date="2020" name="Nat. Food">
        <title>A phased Vanilla planifolia genome enables genetic improvement of flavour and production.</title>
        <authorList>
            <person name="Hasing T."/>
            <person name="Tang H."/>
            <person name="Brym M."/>
            <person name="Khazi F."/>
            <person name="Huang T."/>
            <person name="Chambers A.H."/>
        </authorList>
    </citation>
    <scope>NUCLEOTIDE SEQUENCE [LARGE SCALE GENOMIC DNA]</scope>
    <source>
        <tissue evidence="19">Leaf</tissue>
    </source>
</reference>
<keyword evidence="17" id="KW-0732">Signal</keyword>
<feature type="compositionally biased region" description="Basic residues" evidence="15">
    <location>
        <begin position="241"/>
        <end position="250"/>
    </location>
</feature>
<dbReference type="GO" id="GO:0061630">
    <property type="term" value="F:ubiquitin protein ligase activity"/>
    <property type="evidence" value="ECO:0007669"/>
    <property type="project" value="UniProtKB-EC"/>
</dbReference>
<evidence type="ECO:0000259" key="18">
    <source>
        <dbReference type="PROSITE" id="PS50089"/>
    </source>
</evidence>
<feature type="region of interest" description="Disordered" evidence="15">
    <location>
        <begin position="340"/>
        <end position="395"/>
    </location>
</feature>
<dbReference type="Gene3D" id="3.30.40.10">
    <property type="entry name" value="Zinc/RING finger domain, C3HC4 (zinc finger)"/>
    <property type="match status" value="1"/>
</dbReference>
<evidence type="ECO:0000256" key="11">
    <source>
        <dbReference type="ARBA" id="ARBA00022989"/>
    </source>
</evidence>
<evidence type="ECO:0000313" key="19">
    <source>
        <dbReference type="EMBL" id="KAG0494664.1"/>
    </source>
</evidence>
<comment type="subcellular location">
    <subcellularLocation>
        <location evidence="2">Membrane</location>
        <topology evidence="2">Single-pass membrane protein</topology>
    </subcellularLocation>
</comment>
<dbReference type="AlphaFoldDB" id="A0A835VBK9"/>
<comment type="pathway">
    <text evidence="3">Protein modification; protein ubiquitination.</text>
</comment>
<evidence type="ECO:0000313" key="20">
    <source>
        <dbReference type="Proteomes" id="UP000639772"/>
    </source>
</evidence>
<organism evidence="19 20">
    <name type="scientific">Vanilla planifolia</name>
    <name type="common">Vanilla</name>
    <dbReference type="NCBI Taxonomy" id="51239"/>
    <lineage>
        <taxon>Eukaryota</taxon>
        <taxon>Viridiplantae</taxon>
        <taxon>Streptophyta</taxon>
        <taxon>Embryophyta</taxon>
        <taxon>Tracheophyta</taxon>
        <taxon>Spermatophyta</taxon>
        <taxon>Magnoliopsida</taxon>
        <taxon>Liliopsida</taxon>
        <taxon>Asparagales</taxon>
        <taxon>Orchidaceae</taxon>
        <taxon>Vanilloideae</taxon>
        <taxon>Vanilleae</taxon>
        <taxon>Vanilla</taxon>
    </lineage>
</organism>
<evidence type="ECO:0000256" key="13">
    <source>
        <dbReference type="ARBA" id="ARBA00024209"/>
    </source>
</evidence>
<dbReference type="GO" id="GO:0008270">
    <property type="term" value="F:zinc ion binding"/>
    <property type="evidence" value="ECO:0007669"/>
    <property type="project" value="UniProtKB-KW"/>
</dbReference>
<dbReference type="GO" id="GO:0016020">
    <property type="term" value="C:membrane"/>
    <property type="evidence" value="ECO:0007669"/>
    <property type="project" value="UniProtKB-SubCell"/>
</dbReference>
<keyword evidence="6 16" id="KW-0812">Transmembrane</keyword>
<evidence type="ECO:0000256" key="15">
    <source>
        <dbReference type="SAM" id="MobiDB-lite"/>
    </source>
</evidence>
<evidence type="ECO:0000256" key="2">
    <source>
        <dbReference type="ARBA" id="ARBA00004167"/>
    </source>
</evidence>
<dbReference type="CDD" id="cd16461">
    <property type="entry name" value="RING-H2_EL5-like"/>
    <property type="match status" value="1"/>
</dbReference>
<dbReference type="SUPFAM" id="SSF57850">
    <property type="entry name" value="RING/U-box"/>
    <property type="match status" value="1"/>
</dbReference>
<name>A0A835VBK9_VANPL</name>
<dbReference type="SMART" id="SM00184">
    <property type="entry name" value="RING"/>
    <property type="match status" value="1"/>
</dbReference>
<evidence type="ECO:0000256" key="5">
    <source>
        <dbReference type="ARBA" id="ARBA00022679"/>
    </source>
</evidence>
<dbReference type="EC" id="2.3.2.27" evidence="4"/>
<evidence type="ECO:0000256" key="9">
    <source>
        <dbReference type="ARBA" id="ARBA00022786"/>
    </source>
</evidence>
<protein>
    <recommendedName>
        <fullName evidence="4">RING-type E3 ubiquitin transferase</fullName>
        <ecNumber evidence="4">2.3.2.27</ecNumber>
    </recommendedName>
</protein>
<accession>A0A835VBK9</accession>
<evidence type="ECO:0000256" key="3">
    <source>
        <dbReference type="ARBA" id="ARBA00004906"/>
    </source>
</evidence>
<feature type="domain" description="RING-type" evidence="18">
    <location>
        <begin position="135"/>
        <end position="177"/>
    </location>
</feature>
<dbReference type="OrthoDB" id="8062037at2759"/>
<sequence length="395" mass="42753">MATKHQRRFHIKTAAAVCFVFLLICTGRCVQAQPSPNGSGDNKDPYTSQSNFNPSMAIIIVVLISVFFLLGFFSIYVRQCGGANDSMDALTAAAVAVGGRSRMPRGLDSAVLETFPTLVYSEVKEHKIGKGALECAICLNEFEDDETIRLLPKCDHVFHQECIDAWLATHVTCPVCRTNYAKESANPPVGNDAANIAHAPSEAAAATPVEDHVNVSVDEELERKEEIRELARIASRVRGNGSRRPKRLPRSHSTGHSMVHEAHDRYTLRLPDNVRKEIIAAGMMQRAKSFAVTGSVGGCSRKISRGIGEASSRRGRTIQLGRSDRWPSFFLRSLSAKIPAWGPSRKGEEGTTVKGGSSKSGKDWFGSREGSGGSGSQGNPNSEPAESSIAAMNRV</sequence>
<comment type="catalytic activity">
    <reaction evidence="1">
        <text>S-ubiquitinyl-[E2 ubiquitin-conjugating enzyme]-L-cysteine + [acceptor protein]-L-lysine = [E2 ubiquitin-conjugating enzyme]-L-cysteine + N(6)-ubiquitinyl-[acceptor protein]-L-lysine.</text>
        <dbReference type="EC" id="2.3.2.27"/>
    </reaction>
</comment>
<keyword evidence="10" id="KW-0862">Zinc</keyword>
<keyword evidence="11 16" id="KW-1133">Transmembrane helix</keyword>
<comment type="caution">
    <text evidence="19">The sequence shown here is derived from an EMBL/GenBank/DDBJ whole genome shotgun (WGS) entry which is preliminary data.</text>
</comment>
<dbReference type="Pfam" id="PF13639">
    <property type="entry name" value="zf-RING_2"/>
    <property type="match status" value="1"/>
</dbReference>
<comment type="similarity">
    <text evidence="13">Belongs to the RING-type zinc finger family. ATL subfamily.</text>
</comment>
<evidence type="ECO:0000256" key="6">
    <source>
        <dbReference type="ARBA" id="ARBA00022692"/>
    </source>
</evidence>
<evidence type="ECO:0000256" key="8">
    <source>
        <dbReference type="ARBA" id="ARBA00022771"/>
    </source>
</evidence>
<gene>
    <name evidence="19" type="ORF">HPP92_005658</name>
</gene>
<dbReference type="EMBL" id="JADCNM010000002">
    <property type="protein sequence ID" value="KAG0494664.1"/>
    <property type="molecule type" value="Genomic_DNA"/>
</dbReference>
<dbReference type="PANTHER" id="PTHR14155">
    <property type="entry name" value="RING FINGER DOMAIN-CONTAINING"/>
    <property type="match status" value="1"/>
</dbReference>
<evidence type="ECO:0000256" key="7">
    <source>
        <dbReference type="ARBA" id="ARBA00022723"/>
    </source>
</evidence>
<evidence type="ECO:0000256" key="17">
    <source>
        <dbReference type="SAM" id="SignalP"/>
    </source>
</evidence>
<keyword evidence="7" id="KW-0479">Metal-binding</keyword>
<evidence type="ECO:0000256" key="14">
    <source>
        <dbReference type="PROSITE-ProRule" id="PRU00175"/>
    </source>
</evidence>
<evidence type="ECO:0000256" key="16">
    <source>
        <dbReference type="SAM" id="Phobius"/>
    </source>
</evidence>
<feature type="chain" id="PRO_5032765411" description="RING-type E3 ubiquitin transferase" evidence="17">
    <location>
        <begin position="33"/>
        <end position="395"/>
    </location>
</feature>
<keyword evidence="12 16" id="KW-0472">Membrane</keyword>
<evidence type="ECO:0000256" key="10">
    <source>
        <dbReference type="ARBA" id="ARBA00022833"/>
    </source>
</evidence>
<evidence type="ECO:0000256" key="4">
    <source>
        <dbReference type="ARBA" id="ARBA00012483"/>
    </source>
</evidence>
<evidence type="ECO:0000256" key="1">
    <source>
        <dbReference type="ARBA" id="ARBA00000900"/>
    </source>
</evidence>
<feature type="region of interest" description="Disordered" evidence="15">
    <location>
        <begin position="238"/>
        <end position="264"/>
    </location>
</feature>
<dbReference type="FunFam" id="3.30.40.10:FF:000187">
    <property type="entry name" value="E3 ubiquitin-protein ligase ATL6"/>
    <property type="match status" value="1"/>
</dbReference>
<keyword evidence="8 14" id="KW-0863">Zinc-finger</keyword>
<dbReference type="InterPro" id="IPR053238">
    <property type="entry name" value="RING-H2_zinc_finger"/>
</dbReference>
<feature type="signal peptide" evidence="17">
    <location>
        <begin position="1"/>
        <end position="32"/>
    </location>
</feature>
<feature type="transmembrane region" description="Helical" evidence="16">
    <location>
        <begin position="56"/>
        <end position="77"/>
    </location>
</feature>
<dbReference type="InterPro" id="IPR001841">
    <property type="entry name" value="Znf_RING"/>
</dbReference>
<keyword evidence="9" id="KW-0833">Ubl conjugation pathway</keyword>
<dbReference type="Proteomes" id="UP000639772">
    <property type="component" value="Unassembled WGS sequence"/>
</dbReference>
<proteinExistence type="inferred from homology"/>
<dbReference type="PANTHER" id="PTHR14155:SF263">
    <property type="entry name" value="E3 UBIQUITIN-PROTEIN LIGASE ATL6"/>
    <property type="match status" value="1"/>
</dbReference>
<dbReference type="InterPro" id="IPR013083">
    <property type="entry name" value="Znf_RING/FYVE/PHD"/>
</dbReference>
<evidence type="ECO:0000256" key="12">
    <source>
        <dbReference type="ARBA" id="ARBA00023136"/>
    </source>
</evidence>